<comment type="caution">
    <text evidence="1">The sequence shown here is derived from an EMBL/GenBank/DDBJ whole genome shotgun (WGS) entry which is preliminary data.</text>
</comment>
<name>A0A9P5B988_9HYPO</name>
<organism evidence="1 2">
    <name type="scientific">Fusarium agapanthi</name>
    <dbReference type="NCBI Taxonomy" id="1803897"/>
    <lineage>
        <taxon>Eukaryota</taxon>
        <taxon>Fungi</taxon>
        <taxon>Dikarya</taxon>
        <taxon>Ascomycota</taxon>
        <taxon>Pezizomycotina</taxon>
        <taxon>Sordariomycetes</taxon>
        <taxon>Hypocreomycetidae</taxon>
        <taxon>Hypocreales</taxon>
        <taxon>Nectriaceae</taxon>
        <taxon>Fusarium</taxon>
        <taxon>Fusarium fujikuroi species complex</taxon>
    </lineage>
</organism>
<gene>
    <name evidence="1" type="ORF">FAGAP_6603</name>
</gene>
<reference evidence="1" key="1">
    <citation type="submission" date="2020-01" db="EMBL/GenBank/DDBJ databases">
        <title>Identification and distribution of gene clusters putatively required for synthesis of sphingolipid metabolism inhibitors in phylogenetically diverse species of the filamentous fungus Fusarium.</title>
        <authorList>
            <person name="Kim H.-S."/>
            <person name="Busman M."/>
            <person name="Brown D.W."/>
            <person name="Divon H."/>
            <person name="Uhlig S."/>
            <person name="Proctor R.H."/>
        </authorList>
    </citation>
    <scope>NUCLEOTIDE SEQUENCE</scope>
    <source>
        <strain evidence="1">NRRL 31653</strain>
    </source>
</reference>
<keyword evidence="2" id="KW-1185">Reference proteome</keyword>
<dbReference type="EMBL" id="LUFC02000448">
    <property type="protein sequence ID" value="KAF4497252.1"/>
    <property type="molecule type" value="Genomic_DNA"/>
</dbReference>
<sequence length="226" mass="25230">MLEKDFERLTHSAITLRQGTLIVGIKLQVLKNHDNPLILIIYSECPVNIRILPLTPLAVVMLLGRTVEFDVLSSVKKKSSLPQGENFQAEVASVQDPPALDLTDAEKKTNGVTPNQLGVVVGLLLPLHYETPVGINRIGNFDAETGHVVTYQAGCLLVIHPLGRNHGEFHFLYKYDEHRPLRLSMKLPRALADSHLVYYDEWATSLKGPTKLYSVTKVVESEDEDE</sequence>
<dbReference type="AlphaFoldDB" id="A0A9P5B988"/>
<protein>
    <submittedName>
        <fullName evidence="1">Uncharacterized protein</fullName>
    </submittedName>
</protein>
<proteinExistence type="predicted"/>
<evidence type="ECO:0000313" key="1">
    <source>
        <dbReference type="EMBL" id="KAF4497252.1"/>
    </source>
</evidence>
<dbReference type="Proteomes" id="UP000737391">
    <property type="component" value="Unassembled WGS sequence"/>
</dbReference>
<dbReference type="OrthoDB" id="5089231at2759"/>
<accession>A0A9P5B988</accession>
<evidence type="ECO:0000313" key="2">
    <source>
        <dbReference type="Proteomes" id="UP000737391"/>
    </source>
</evidence>